<evidence type="ECO:0000313" key="1">
    <source>
        <dbReference type="EMBL" id="CAJ0606752.1"/>
    </source>
</evidence>
<organism evidence="1 2">
    <name type="scientific">Cylicocyclus nassatus</name>
    <name type="common">Nematode worm</name>
    <dbReference type="NCBI Taxonomy" id="53992"/>
    <lineage>
        <taxon>Eukaryota</taxon>
        <taxon>Metazoa</taxon>
        <taxon>Ecdysozoa</taxon>
        <taxon>Nematoda</taxon>
        <taxon>Chromadorea</taxon>
        <taxon>Rhabditida</taxon>
        <taxon>Rhabditina</taxon>
        <taxon>Rhabditomorpha</taxon>
        <taxon>Strongyloidea</taxon>
        <taxon>Strongylidae</taxon>
        <taxon>Cylicocyclus</taxon>
    </lineage>
</organism>
<comment type="caution">
    <text evidence="1">The sequence shown here is derived from an EMBL/GenBank/DDBJ whole genome shotgun (WGS) entry which is preliminary data.</text>
</comment>
<protein>
    <submittedName>
        <fullName evidence="1">Uncharacterized protein</fullName>
    </submittedName>
</protein>
<keyword evidence="2" id="KW-1185">Reference proteome</keyword>
<evidence type="ECO:0000313" key="2">
    <source>
        <dbReference type="Proteomes" id="UP001176961"/>
    </source>
</evidence>
<sequence>MDQGCLCDCFASLGSPVYNDKPLDPSDLNKCIQKYRAYLAQRAQVTEQQHPLIIIRNSDASASKTQTTTPSVYIQVILNFLHSVDSKEASYF</sequence>
<proteinExistence type="predicted"/>
<dbReference type="AlphaFoldDB" id="A0AA36HA14"/>
<gene>
    <name evidence="1" type="ORF">CYNAS_LOCUS18735</name>
</gene>
<dbReference type="EMBL" id="CATQJL010000316">
    <property type="protein sequence ID" value="CAJ0606752.1"/>
    <property type="molecule type" value="Genomic_DNA"/>
</dbReference>
<accession>A0AA36HA14</accession>
<dbReference type="Proteomes" id="UP001176961">
    <property type="component" value="Unassembled WGS sequence"/>
</dbReference>
<reference evidence="1" key="1">
    <citation type="submission" date="2023-07" db="EMBL/GenBank/DDBJ databases">
        <authorList>
            <consortium name="CYATHOMIX"/>
        </authorList>
    </citation>
    <scope>NUCLEOTIDE SEQUENCE</scope>
    <source>
        <strain evidence="1">N/A</strain>
    </source>
</reference>
<name>A0AA36HA14_CYLNA</name>